<dbReference type="Pfam" id="PF00248">
    <property type="entry name" value="Aldo_ket_red"/>
    <property type="match status" value="1"/>
</dbReference>
<comment type="caution">
    <text evidence="2">The sequence shown here is derived from an EMBL/GenBank/DDBJ whole genome shotgun (WGS) entry which is preliminary data.</text>
</comment>
<sequence>MSPRTGIRRIGFGCARITPSLPHLKALTAAIRHGIRVFDTAPNYGHAGASERAVGQALATHFQGTNDLDRDDITICSKFGYYRPVEGHAPGPDSVPVGNKEEGGLYYSLHPEVMEHELKGSLARLQVDALDILYVHNPEHVLADIVLRHETGEKSFSDDVSLQAALREEKQKMRERLVHTFEALEGVVGSGRVRKGYGVSSNGFALSSKEGLHLSLAMVLDAAAEGARRAGKETASLKAIQLPLNLLEPGGVMVAAQAREKGLEVFANRPLTAVSQGGLYRLVNKAALSGEPPGGYMEACRTALEVFNPTSLFEGRAEKELTEEELETREGCRIIQDLIRDMNRQLTSFTSTETYTQELERRIIPMIASTFESLDEDAADALQAFFVKYGEMVRYHAAMRAVEACKAAGHVLGGGGGKAGEPLHEYALRWSLDKVPRQLSGVLVGMPSEEYVHEAVRVASTERGGES</sequence>
<dbReference type="Proteomes" id="UP000019335">
    <property type="component" value="Chromosome 14"/>
</dbReference>
<dbReference type="PANTHER" id="PTHR42686:SF1">
    <property type="entry name" value="GH17980P-RELATED"/>
    <property type="match status" value="1"/>
</dbReference>
<feature type="domain" description="NADP-dependent oxidoreductase" evidence="1">
    <location>
        <begin position="24"/>
        <end position="203"/>
    </location>
</feature>
<evidence type="ECO:0000313" key="3">
    <source>
        <dbReference type="Proteomes" id="UP000019335"/>
    </source>
</evidence>
<keyword evidence="3" id="KW-1185">Reference proteome</keyword>
<dbReference type="GO" id="GO:0045290">
    <property type="term" value="F:D-arabinose 1-dehydrogenase [NAD(P)+] activity"/>
    <property type="evidence" value="ECO:0007669"/>
    <property type="project" value="TreeGrafter"/>
</dbReference>
<name>W7TL53_9STRA</name>
<evidence type="ECO:0000313" key="2">
    <source>
        <dbReference type="EMBL" id="EWM24223.1"/>
    </source>
</evidence>
<organism evidence="2 3">
    <name type="scientific">Nannochloropsis gaditana</name>
    <dbReference type="NCBI Taxonomy" id="72520"/>
    <lineage>
        <taxon>Eukaryota</taxon>
        <taxon>Sar</taxon>
        <taxon>Stramenopiles</taxon>
        <taxon>Ochrophyta</taxon>
        <taxon>Eustigmatophyceae</taxon>
        <taxon>Eustigmatales</taxon>
        <taxon>Monodopsidaceae</taxon>
        <taxon>Nannochloropsis</taxon>
    </lineage>
</organism>
<proteinExistence type="predicted"/>
<dbReference type="AlphaFoldDB" id="W7TL53"/>
<dbReference type="InterPro" id="IPR023210">
    <property type="entry name" value="NADP_OxRdtase_dom"/>
</dbReference>
<dbReference type="PANTHER" id="PTHR42686">
    <property type="entry name" value="GH17980P-RELATED"/>
    <property type="match status" value="1"/>
</dbReference>
<dbReference type="OrthoDB" id="48988at2759"/>
<dbReference type="EMBL" id="AZIL01001306">
    <property type="protein sequence ID" value="EWM24223.1"/>
    <property type="molecule type" value="Genomic_DNA"/>
</dbReference>
<dbReference type="InterPro" id="IPR036812">
    <property type="entry name" value="NAD(P)_OxRdtase_dom_sf"/>
</dbReference>
<evidence type="ECO:0000259" key="1">
    <source>
        <dbReference type="Pfam" id="PF00248"/>
    </source>
</evidence>
<reference evidence="2 3" key="1">
    <citation type="journal article" date="2014" name="Mol. Plant">
        <title>Chromosome Scale Genome Assembly and Transcriptome Profiling of Nannochloropsis gaditana in Nitrogen Depletion.</title>
        <authorList>
            <person name="Corteggiani Carpinelli E."/>
            <person name="Telatin A."/>
            <person name="Vitulo N."/>
            <person name="Forcato C."/>
            <person name="D'Angelo M."/>
            <person name="Schiavon R."/>
            <person name="Vezzi A."/>
            <person name="Giacometti G.M."/>
            <person name="Morosinotto T."/>
            <person name="Valle G."/>
        </authorList>
    </citation>
    <scope>NUCLEOTIDE SEQUENCE [LARGE SCALE GENOMIC DNA]</scope>
    <source>
        <strain evidence="2 3">B-31</strain>
    </source>
</reference>
<dbReference type="SUPFAM" id="SSF51430">
    <property type="entry name" value="NAD(P)-linked oxidoreductase"/>
    <property type="match status" value="1"/>
</dbReference>
<dbReference type="GO" id="GO:0005829">
    <property type="term" value="C:cytosol"/>
    <property type="evidence" value="ECO:0007669"/>
    <property type="project" value="TreeGrafter"/>
</dbReference>
<gene>
    <name evidence="2" type="ORF">Naga_100020g3</name>
</gene>
<dbReference type="CDD" id="cd19099">
    <property type="entry name" value="AKR_unchar"/>
    <property type="match status" value="1"/>
</dbReference>
<accession>W7TL53</accession>
<dbReference type="InterPro" id="IPR020471">
    <property type="entry name" value="AKR"/>
</dbReference>
<protein>
    <submittedName>
        <fullName evidence="2">Aldo/keto reductase</fullName>
    </submittedName>
</protein>
<dbReference type="GO" id="GO:0070485">
    <property type="term" value="P:dehydro-D-arabinono-1,4-lactone biosynthetic process"/>
    <property type="evidence" value="ECO:0007669"/>
    <property type="project" value="TreeGrafter"/>
</dbReference>
<dbReference type="Gene3D" id="3.20.20.100">
    <property type="entry name" value="NADP-dependent oxidoreductase domain"/>
    <property type="match status" value="1"/>
</dbReference>